<evidence type="ECO:0000313" key="7">
    <source>
        <dbReference type="Proteomes" id="UP001179280"/>
    </source>
</evidence>
<gene>
    <name evidence="6" type="ORF">JOC54_004536</name>
</gene>
<evidence type="ECO:0000256" key="4">
    <source>
        <dbReference type="SAM" id="SignalP"/>
    </source>
</evidence>
<evidence type="ECO:0000256" key="1">
    <source>
        <dbReference type="ARBA" id="ARBA00022729"/>
    </source>
</evidence>
<keyword evidence="2" id="KW-0564">Palmitate</keyword>
<evidence type="ECO:0000259" key="5">
    <source>
        <dbReference type="SMART" id="SM00062"/>
    </source>
</evidence>
<reference evidence="6" key="1">
    <citation type="submission" date="2021-01" db="EMBL/GenBank/DDBJ databases">
        <title>Genomic Encyclopedia of Type Strains, Phase IV (KMG-IV): sequencing the most valuable type-strain genomes for metagenomic binning, comparative biology and taxonomic classification.</title>
        <authorList>
            <person name="Goeker M."/>
        </authorList>
    </citation>
    <scope>NUCLEOTIDE SEQUENCE</scope>
    <source>
        <strain evidence="6">DSM 21943</strain>
    </source>
</reference>
<dbReference type="PANTHER" id="PTHR35936:SF17">
    <property type="entry name" value="ARGININE-BINDING EXTRACELLULAR PROTEIN ARTP"/>
    <property type="match status" value="1"/>
</dbReference>
<comment type="caution">
    <text evidence="6">The sequence shown here is derived from an EMBL/GenBank/DDBJ whole genome shotgun (WGS) entry which is preliminary data.</text>
</comment>
<dbReference type="PANTHER" id="PTHR35936">
    <property type="entry name" value="MEMBRANE-BOUND LYTIC MUREIN TRANSGLYCOSYLASE F"/>
    <property type="match status" value="1"/>
</dbReference>
<keyword evidence="7" id="KW-1185">Reference proteome</keyword>
<accession>A0ABS2T161</accession>
<evidence type="ECO:0000256" key="2">
    <source>
        <dbReference type="ARBA" id="ARBA00023139"/>
    </source>
</evidence>
<evidence type="ECO:0000313" key="6">
    <source>
        <dbReference type="EMBL" id="MBM7841235.1"/>
    </source>
</evidence>
<dbReference type="NCBIfam" id="TIGR02995">
    <property type="entry name" value="ectoine_ehuB"/>
    <property type="match status" value="1"/>
</dbReference>
<dbReference type="Gene3D" id="3.40.190.10">
    <property type="entry name" value="Periplasmic binding protein-like II"/>
    <property type="match status" value="2"/>
</dbReference>
<evidence type="ECO:0000256" key="3">
    <source>
        <dbReference type="ARBA" id="ARBA00023288"/>
    </source>
</evidence>
<sequence length="291" mass="30982">MKKIGIFGLFLVSSASLVACGNGEEENGNEGASNGGDTVQVGVANEEPYGYINIEENEVTGAAPEIARAVLQSIGYEDIEGNVADFGALIQGVSQGQFDIATAAMDIRPERCENGNFGDIEMQYGEGIVVQAGNPLGITSYEDIVANPEIRVAVMRGANQMNYLDSLGINEDQYVQADSIADNMAAVESDNADVMVATDATANVAAQNNSSGNVEFVEEFEQPIIEGESVMAYGAAVFPQSDEGDEMREAYNEGLQELIDSGELLEILEEFGFTEANLPPTDITTEDRCNV</sequence>
<dbReference type="Proteomes" id="UP001179280">
    <property type="component" value="Unassembled WGS sequence"/>
</dbReference>
<protein>
    <submittedName>
        <fullName evidence="6">Polar amino acid transport system substrate-binding protein</fullName>
    </submittedName>
</protein>
<organism evidence="6 7">
    <name type="scientific">Shouchella xiaoxiensis</name>
    <dbReference type="NCBI Taxonomy" id="766895"/>
    <lineage>
        <taxon>Bacteria</taxon>
        <taxon>Bacillati</taxon>
        <taxon>Bacillota</taxon>
        <taxon>Bacilli</taxon>
        <taxon>Bacillales</taxon>
        <taxon>Bacillaceae</taxon>
        <taxon>Shouchella</taxon>
    </lineage>
</organism>
<feature type="chain" id="PRO_5046936344" evidence="4">
    <location>
        <begin position="19"/>
        <end position="291"/>
    </location>
</feature>
<dbReference type="EMBL" id="JAFBCV010000025">
    <property type="protein sequence ID" value="MBM7841235.1"/>
    <property type="molecule type" value="Genomic_DNA"/>
</dbReference>
<dbReference type="PROSITE" id="PS51257">
    <property type="entry name" value="PROKAR_LIPOPROTEIN"/>
    <property type="match status" value="1"/>
</dbReference>
<feature type="domain" description="Solute-binding protein family 3/N-terminal" evidence="5">
    <location>
        <begin position="38"/>
        <end position="275"/>
    </location>
</feature>
<keyword evidence="1 4" id="KW-0732">Signal</keyword>
<dbReference type="SUPFAM" id="SSF53850">
    <property type="entry name" value="Periplasmic binding protein-like II"/>
    <property type="match status" value="1"/>
</dbReference>
<dbReference type="InterPro" id="IPR001638">
    <property type="entry name" value="Solute-binding_3/MltF_N"/>
</dbReference>
<keyword evidence="3" id="KW-0449">Lipoprotein</keyword>
<dbReference type="Pfam" id="PF00497">
    <property type="entry name" value="SBP_bac_3"/>
    <property type="match status" value="1"/>
</dbReference>
<dbReference type="SMART" id="SM00062">
    <property type="entry name" value="PBPb"/>
    <property type="match status" value="1"/>
</dbReference>
<name>A0ABS2T161_9BACI</name>
<proteinExistence type="predicted"/>
<dbReference type="RefSeq" id="WP_204469257.1">
    <property type="nucleotide sequence ID" value="NZ_JAFBCV010000025.1"/>
</dbReference>
<feature type="signal peptide" evidence="4">
    <location>
        <begin position="1"/>
        <end position="18"/>
    </location>
</feature>
<dbReference type="InterPro" id="IPR014337">
    <property type="entry name" value="Ectoine_EhuB"/>
</dbReference>